<feature type="compositionally biased region" description="Polar residues" evidence="1">
    <location>
        <begin position="12"/>
        <end position="25"/>
    </location>
</feature>
<feature type="compositionally biased region" description="Basic and acidic residues" evidence="1">
    <location>
        <begin position="30"/>
        <end position="42"/>
    </location>
</feature>
<name>A0ABQ8HKW2_9ROSI</name>
<feature type="region of interest" description="Disordered" evidence="1">
    <location>
        <begin position="72"/>
        <end position="92"/>
    </location>
</feature>
<evidence type="ECO:0000313" key="2">
    <source>
        <dbReference type="EMBL" id="KAH7564946.1"/>
    </source>
</evidence>
<accession>A0ABQ8HKW2</accession>
<dbReference type="Proteomes" id="UP000827721">
    <property type="component" value="Unassembled WGS sequence"/>
</dbReference>
<evidence type="ECO:0000313" key="3">
    <source>
        <dbReference type="Proteomes" id="UP000827721"/>
    </source>
</evidence>
<feature type="compositionally biased region" description="Acidic residues" evidence="1">
    <location>
        <begin position="72"/>
        <end position="82"/>
    </location>
</feature>
<feature type="region of interest" description="Disordered" evidence="1">
    <location>
        <begin position="1"/>
        <end position="58"/>
    </location>
</feature>
<reference evidence="2 3" key="1">
    <citation type="submission" date="2021-02" db="EMBL/GenBank/DDBJ databases">
        <title>Plant Genome Project.</title>
        <authorList>
            <person name="Zhang R.-G."/>
        </authorList>
    </citation>
    <scope>NUCLEOTIDE SEQUENCE [LARGE SCALE GENOMIC DNA]</scope>
    <source>
        <tissue evidence="2">Leaves</tissue>
    </source>
</reference>
<sequence>MANNEKDEASESAINSPSNVPTFNQARFDWMGRRENNDERKGQGHVNENPGRFRKGGQVERGLLLVKHWMDHEDENQCDDEEHPSPSRRPHG</sequence>
<gene>
    <name evidence="2" type="ORF">JRO89_XS09G0084100</name>
</gene>
<keyword evidence="3" id="KW-1185">Reference proteome</keyword>
<evidence type="ECO:0000256" key="1">
    <source>
        <dbReference type="SAM" id="MobiDB-lite"/>
    </source>
</evidence>
<dbReference type="EMBL" id="JAFEMO010000009">
    <property type="protein sequence ID" value="KAH7564946.1"/>
    <property type="molecule type" value="Genomic_DNA"/>
</dbReference>
<proteinExistence type="predicted"/>
<comment type="caution">
    <text evidence="2">The sequence shown here is derived from an EMBL/GenBank/DDBJ whole genome shotgun (WGS) entry which is preliminary data.</text>
</comment>
<organism evidence="2 3">
    <name type="scientific">Xanthoceras sorbifolium</name>
    <dbReference type="NCBI Taxonomy" id="99658"/>
    <lineage>
        <taxon>Eukaryota</taxon>
        <taxon>Viridiplantae</taxon>
        <taxon>Streptophyta</taxon>
        <taxon>Embryophyta</taxon>
        <taxon>Tracheophyta</taxon>
        <taxon>Spermatophyta</taxon>
        <taxon>Magnoliopsida</taxon>
        <taxon>eudicotyledons</taxon>
        <taxon>Gunneridae</taxon>
        <taxon>Pentapetalae</taxon>
        <taxon>rosids</taxon>
        <taxon>malvids</taxon>
        <taxon>Sapindales</taxon>
        <taxon>Sapindaceae</taxon>
        <taxon>Xanthoceroideae</taxon>
        <taxon>Xanthoceras</taxon>
    </lineage>
</organism>
<protein>
    <submittedName>
        <fullName evidence="2">Uncharacterized protein</fullName>
    </submittedName>
</protein>